<keyword evidence="1" id="KW-1133">Transmembrane helix</keyword>
<dbReference type="EMBL" id="JAUKTV010000009">
    <property type="protein sequence ID" value="KAK0729312.1"/>
    <property type="molecule type" value="Genomic_DNA"/>
</dbReference>
<name>A0AA40B7Y3_9PEZI</name>
<protein>
    <submittedName>
        <fullName evidence="2">Uncharacterized protein</fullName>
    </submittedName>
</protein>
<evidence type="ECO:0000313" key="2">
    <source>
        <dbReference type="EMBL" id="KAK0729312.1"/>
    </source>
</evidence>
<keyword evidence="3" id="KW-1185">Reference proteome</keyword>
<feature type="transmembrane region" description="Helical" evidence="1">
    <location>
        <begin position="34"/>
        <end position="52"/>
    </location>
</feature>
<gene>
    <name evidence="2" type="ORF">B0T21DRAFT_291846</name>
</gene>
<dbReference type="AlphaFoldDB" id="A0AA40B7Y3"/>
<evidence type="ECO:0000313" key="3">
    <source>
        <dbReference type="Proteomes" id="UP001172159"/>
    </source>
</evidence>
<organism evidence="2 3">
    <name type="scientific">Apiosordaria backusii</name>
    <dbReference type="NCBI Taxonomy" id="314023"/>
    <lineage>
        <taxon>Eukaryota</taxon>
        <taxon>Fungi</taxon>
        <taxon>Dikarya</taxon>
        <taxon>Ascomycota</taxon>
        <taxon>Pezizomycotina</taxon>
        <taxon>Sordariomycetes</taxon>
        <taxon>Sordariomycetidae</taxon>
        <taxon>Sordariales</taxon>
        <taxon>Lasiosphaeriaceae</taxon>
        <taxon>Apiosordaria</taxon>
    </lineage>
</organism>
<keyword evidence="1" id="KW-0812">Transmembrane</keyword>
<feature type="transmembrane region" description="Helical" evidence="1">
    <location>
        <begin position="58"/>
        <end position="81"/>
    </location>
</feature>
<reference evidence="2" key="1">
    <citation type="submission" date="2023-06" db="EMBL/GenBank/DDBJ databases">
        <title>Genome-scale phylogeny and comparative genomics of the fungal order Sordariales.</title>
        <authorList>
            <consortium name="Lawrence Berkeley National Laboratory"/>
            <person name="Hensen N."/>
            <person name="Bonometti L."/>
            <person name="Westerberg I."/>
            <person name="Brannstrom I.O."/>
            <person name="Guillou S."/>
            <person name="Cros-Aarteil S."/>
            <person name="Calhoun S."/>
            <person name="Haridas S."/>
            <person name="Kuo A."/>
            <person name="Mondo S."/>
            <person name="Pangilinan J."/>
            <person name="Riley R."/>
            <person name="Labutti K."/>
            <person name="Andreopoulos B."/>
            <person name="Lipzen A."/>
            <person name="Chen C."/>
            <person name="Yanf M."/>
            <person name="Daum C."/>
            <person name="Ng V."/>
            <person name="Clum A."/>
            <person name="Steindorff A."/>
            <person name="Ohm R."/>
            <person name="Martin F."/>
            <person name="Silar P."/>
            <person name="Natvig D."/>
            <person name="Lalanne C."/>
            <person name="Gautier V."/>
            <person name="Ament-Velasquez S.L."/>
            <person name="Kruys A."/>
            <person name="Hutchinson M.I."/>
            <person name="Powell A.J."/>
            <person name="Barry K."/>
            <person name="Miller A.N."/>
            <person name="Grigoriev I.V."/>
            <person name="Debuchy R."/>
            <person name="Gladieux P."/>
            <person name="Thoren M.H."/>
            <person name="Johannesson H."/>
        </authorList>
    </citation>
    <scope>NUCLEOTIDE SEQUENCE</scope>
    <source>
        <strain evidence="2">CBS 540.89</strain>
    </source>
</reference>
<keyword evidence="1" id="KW-0472">Membrane</keyword>
<comment type="caution">
    <text evidence="2">The sequence shown here is derived from an EMBL/GenBank/DDBJ whole genome shotgun (WGS) entry which is preliminary data.</text>
</comment>
<dbReference type="Proteomes" id="UP001172159">
    <property type="component" value="Unassembled WGS sequence"/>
</dbReference>
<sequence>MDIVIFASPTAAITMMVCILSSLSLFFPRLRRGCVVAAVCGMLGGSVAHFHGAAGFSLGMYAAATFAFVMALVFSPLLGLVNVLVKHAVAFVCCLAAERARLWALLAGELQASLEMFVDFVLKYSRGHTLLRGLLEEEARCHDQELRFAEQCFTIGLSEQNLSASVDDFRRAHPSRSLPGCVRTFFAEQIPLAEKEDGPVERSLSTAWKRLLCLAGFYTVLFDTELARLKTFRVKRDEVIKKRQDHIDSSIEIQRIIVKEMKAHPIVKPKAVSRLPARVLAPKPDSFVPTVFSSPRRIERKDLSVAEILLSRPLTPRSRTKVLPVTE</sequence>
<proteinExistence type="predicted"/>
<accession>A0AA40B7Y3</accession>
<feature type="non-terminal residue" evidence="2">
    <location>
        <position position="327"/>
    </location>
</feature>
<evidence type="ECO:0000256" key="1">
    <source>
        <dbReference type="SAM" id="Phobius"/>
    </source>
</evidence>
<feature type="transmembrane region" description="Helical" evidence="1">
    <location>
        <begin position="6"/>
        <end position="27"/>
    </location>
</feature>